<organism evidence="1">
    <name type="scientific">Anopheles sinensis</name>
    <name type="common">Mosquito</name>
    <dbReference type="NCBI Taxonomy" id="74873"/>
    <lineage>
        <taxon>Eukaryota</taxon>
        <taxon>Metazoa</taxon>
        <taxon>Ecdysozoa</taxon>
        <taxon>Arthropoda</taxon>
        <taxon>Hexapoda</taxon>
        <taxon>Insecta</taxon>
        <taxon>Pterygota</taxon>
        <taxon>Neoptera</taxon>
        <taxon>Endopterygota</taxon>
        <taxon>Diptera</taxon>
        <taxon>Nematocera</taxon>
        <taxon>Culicoidea</taxon>
        <taxon>Culicidae</taxon>
        <taxon>Anophelinae</taxon>
        <taxon>Anopheles</taxon>
    </lineage>
</organism>
<gene>
    <name evidence="1" type="ORF">ZHAS_00003496</name>
</gene>
<dbReference type="EnsemblMetazoa" id="ASIC003496-RA">
    <property type="protein sequence ID" value="ASIC003496-PA"/>
    <property type="gene ID" value="ASIC003496"/>
</dbReference>
<name>A0A084VEF9_ANOSI</name>
<dbReference type="AlphaFoldDB" id="A0A084VEF9"/>
<protein>
    <submittedName>
        <fullName evidence="1 2">Uncharacterized protein</fullName>
    </submittedName>
</protein>
<reference evidence="1 3" key="1">
    <citation type="journal article" date="2014" name="BMC Genomics">
        <title>Genome sequence of Anopheles sinensis provides insight into genetics basis of mosquito competence for malaria parasites.</title>
        <authorList>
            <person name="Zhou D."/>
            <person name="Zhang D."/>
            <person name="Ding G."/>
            <person name="Shi L."/>
            <person name="Hou Q."/>
            <person name="Ye Y."/>
            <person name="Xu Y."/>
            <person name="Zhou H."/>
            <person name="Xiong C."/>
            <person name="Li S."/>
            <person name="Yu J."/>
            <person name="Hong S."/>
            <person name="Yu X."/>
            <person name="Zou P."/>
            <person name="Chen C."/>
            <person name="Chang X."/>
            <person name="Wang W."/>
            <person name="Lv Y."/>
            <person name="Sun Y."/>
            <person name="Ma L."/>
            <person name="Shen B."/>
            <person name="Zhu C."/>
        </authorList>
    </citation>
    <scope>NUCLEOTIDE SEQUENCE [LARGE SCALE GENOMIC DNA]</scope>
</reference>
<proteinExistence type="predicted"/>
<reference evidence="2" key="2">
    <citation type="submission" date="2020-05" db="UniProtKB">
        <authorList>
            <consortium name="EnsemblMetazoa"/>
        </authorList>
    </citation>
    <scope>IDENTIFICATION</scope>
</reference>
<accession>A0A084VEF9</accession>
<keyword evidence="3" id="KW-1185">Reference proteome</keyword>
<dbReference type="EMBL" id="ATLV01012275">
    <property type="status" value="NOT_ANNOTATED_CDS"/>
    <property type="molecule type" value="Genomic_DNA"/>
</dbReference>
<sequence length="101" mass="11078">MFAVGHSSIKTYKRQVIRPLQPTYSELRLYISPQPLPTFVSGNGVLEYHHRRHHQGAQKKGAMANERTFRCNLEASSRLVPGANWCGAVAAAGSSGSLLIT</sequence>
<dbReference type="VEuPathDB" id="VectorBase:ASIC003496"/>
<evidence type="ECO:0000313" key="2">
    <source>
        <dbReference type="EnsemblMetazoa" id="ASIC003496-PA"/>
    </source>
</evidence>
<evidence type="ECO:0000313" key="3">
    <source>
        <dbReference type="Proteomes" id="UP000030765"/>
    </source>
</evidence>
<evidence type="ECO:0000313" key="1">
    <source>
        <dbReference type="EMBL" id="KFB36353.1"/>
    </source>
</evidence>
<dbReference type="Proteomes" id="UP000030765">
    <property type="component" value="Unassembled WGS sequence"/>
</dbReference>
<dbReference type="EMBL" id="KE524778">
    <property type="protein sequence ID" value="KFB36353.1"/>
    <property type="molecule type" value="Genomic_DNA"/>
</dbReference>